<gene>
    <name evidence="3" type="ORF">AR1Y2_0093</name>
</gene>
<evidence type="ECO:0000256" key="1">
    <source>
        <dbReference type="SAM" id="Phobius"/>
    </source>
</evidence>
<dbReference type="KEGG" id="arf:AR1Y2_0093"/>
<feature type="transmembrane region" description="Helical" evidence="1">
    <location>
        <begin position="88"/>
        <end position="109"/>
    </location>
</feature>
<keyword evidence="4" id="KW-1185">Reference proteome</keyword>
<name>A0A4P8IAN6_9FIRM</name>
<evidence type="ECO:0000259" key="2">
    <source>
        <dbReference type="Pfam" id="PF07670"/>
    </source>
</evidence>
<feature type="transmembrane region" description="Helical" evidence="1">
    <location>
        <begin position="121"/>
        <end position="141"/>
    </location>
</feature>
<dbReference type="InterPro" id="IPR052549">
    <property type="entry name" value="SpmB"/>
</dbReference>
<dbReference type="AlphaFoldDB" id="A0A4P8IAN6"/>
<keyword evidence="1" id="KW-0472">Membrane</keyword>
<reference evidence="3 4" key="1">
    <citation type="submission" date="2019-05" db="EMBL/GenBank/DDBJ databases">
        <title>Complete genome sequencing of Anaerostipes rhamnosivorans.</title>
        <authorList>
            <person name="Bui T.P.N."/>
            <person name="de Vos W.M."/>
        </authorList>
    </citation>
    <scope>NUCLEOTIDE SEQUENCE [LARGE SCALE GENOMIC DNA]</scope>
    <source>
        <strain evidence="3 4">1y2</strain>
    </source>
</reference>
<accession>A0A4P8IAN6</accession>
<dbReference type="GO" id="GO:0005886">
    <property type="term" value="C:plasma membrane"/>
    <property type="evidence" value="ECO:0007669"/>
    <property type="project" value="TreeGrafter"/>
</dbReference>
<dbReference type="PANTHER" id="PTHR35793:SF2">
    <property type="entry name" value="INNER MEMBRANE PROTEIN YJIG"/>
    <property type="match status" value="1"/>
</dbReference>
<feature type="transmembrane region" description="Helical" evidence="1">
    <location>
        <begin position="153"/>
        <end position="173"/>
    </location>
</feature>
<dbReference type="Pfam" id="PF07670">
    <property type="entry name" value="Gate"/>
    <property type="match status" value="1"/>
</dbReference>
<dbReference type="InterPro" id="IPR011642">
    <property type="entry name" value="Gate_dom"/>
</dbReference>
<keyword evidence="1" id="KW-1133">Transmembrane helix</keyword>
<organism evidence="3 4">
    <name type="scientific">Anaerostipes rhamnosivorans</name>
    <dbReference type="NCBI Taxonomy" id="1229621"/>
    <lineage>
        <taxon>Bacteria</taxon>
        <taxon>Bacillati</taxon>
        <taxon>Bacillota</taxon>
        <taxon>Clostridia</taxon>
        <taxon>Lachnospirales</taxon>
        <taxon>Lachnospiraceae</taxon>
        <taxon>Anaerostipes</taxon>
    </lineage>
</organism>
<feature type="transmembrane region" description="Helical" evidence="1">
    <location>
        <begin position="45"/>
        <end position="68"/>
    </location>
</feature>
<sequence length="174" mass="18816">MNVIVSLSGIIIPLILFVIILYGLISKKEMYQPFLEGVQDGFKVVLEIAPTLIALFLAVQIFRTSGALDLLVSALTPVGKLLRIPKDVLPVIFAKLFSSSAATGFLLDIFKNFGPDSTQGVLSSIILSSTETCFYTMSIYFSAIHIKKTRYTLTGALLATFAGVMASVILTGMQ</sequence>
<feature type="domain" description="Nucleoside transporter/FeoB GTPase Gate" evidence="2">
    <location>
        <begin position="46"/>
        <end position="146"/>
    </location>
</feature>
<proteinExistence type="predicted"/>
<keyword evidence="1" id="KW-0812">Transmembrane</keyword>
<feature type="transmembrane region" description="Helical" evidence="1">
    <location>
        <begin position="6"/>
        <end position="25"/>
    </location>
</feature>
<evidence type="ECO:0000313" key="3">
    <source>
        <dbReference type="EMBL" id="QCP33547.1"/>
    </source>
</evidence>
<protein>
    <submittedName>
        <fullName evidence="3">Spore maturation protein B</fullName>
    </submittedName>
</protein>
<evidence type="ECO:0000313" key="4">
    <source>
        <dbReference type="Proteomes" id="UP000298653"/>
    </source>
</evidence>
<dbReference type="Proteomes" id="UP000298653">
    <property type="component" value="Chromosome"/>
</dbReference>
<dbReference type="EMBL" id="CP040058">
    <property type="protein sequence ID" value="QCP33547.1"/>
    <property type="molecule type" value="Genomic_DNA"/>
</dbReference>
<dbReference type="PANTHER" id="PTHR35793">
    <property type="entry name" value="INNER MEMBRANE PROTEIN YJIG"/>
    <property type="match status" value="1"/>
</dbReference>